<dbReference type="SUPFAM" id="SSF53448">
    <property type="entry name" value="Nucleotide-diphospho-sugar transferases"/>
    <property type="match status" value="1"/>
</dbReference>
<dbReference type="Proteomes" id="UP001229025">
    <property type="component" value="Unassembled WGS sequence"/>
</dbReference>
<dbReference type="GO" id="GO:0016757">
    <property type="term" value="F:glycosyltransferase activity"/>
    <property type="evidence" value="ECO:0007669"/>
    <property type="project" value="UniProtKB-KW"/>
</dbReference>
<comment type="caution">
    <text evidence="2">The sequence shown here is derived from an EMBL/GenBank/DDBJ whole genome shotgun (WGS) entry which is preliminary data.</text>
</comment>
<sequence>MVLPIRAYDENYIKRLHFINNDTLRKEDIEVVVVDDGSSSVYSQSIMDICRDNDFGYIKLETASCNFSVGRCRNVAAIMTSSDYIMFQDVDLVPCLGFYDDVISEINIQGLESNAAKFLMFGVIYLTQKSSHEFDSISKNKQKNFFLQKLFENDTSRIEKFSTGTSVNVYRRTYYLSKGGNDPEFNGWGFEDLEFNTRCIRELRYFPLPSEWLVDYKNFSTITAYRGWKSVYRLFGDLTFNKGILLFHIWHPVESSSNYMKEREENKKRFTKKMTSYAKHSHEPDPLINKARGYSLLFRDNAFTNNRDIAPLLGYVYLRSEFDFNEKSDFIKFINEKSIDRVMFHNPYSNAKMLELYKWCRDLGISYFVAERGALPGAVFYDPDGFNYDSNSYNPEKWDKEISIENANSLAQFIEEFKGGGATLEEQTARLGAEKLKKKLGIHYSKKILFVPFQRPDDTVIKYFAKENAINEFSDIVTSLPKSLGADWVVLYKKHPLEDEIALLDGCVAVHEYNIYDLVEACDAVFLVNSGCGVTGLVYNKPVFCFGSAFYCQNDIARKVNTSDELVELIHAEWKPNTEKISRFLSYLVNDFYSFGSMKTKQTLLETGKRMTATVDIKFSVIRNLTNTEYRLERYNAPCVNHNSILFDRYRNYKELNAPGNKIQNSSSVVSMKNTESALTVKSSPSLRRRRMNKFKNQPVQYLLDSKHYSLRKIGSFLSAINART</sequence>
<dbReference type="Gene3D" id="3.40.50.12580">
    <property type="match status" value="1"/>
</dbReference>
<gene>
    <name evidence="2" type="ORF">QLT01_15990</name>
</gene>
<keyword evidence="2" id="KW-0808">Transferase</keyword>
<protein>
    <submittedName>
        <fullName evidence="2">Glycosyltransferase</fullName>
        <ecNumber evidence="2">2.4.-.-</ecNumber>
    </submittedName>
</protein>
<dbReference type="CDD" id="cd00761">
    <property type="entry name" value="Glyco_tranf_GTA_type"/>
    <property type="match status" value="1"/>
</dbReference>
<dbReference type="InterPro" id="IPR043148">
    <property type="entry name" value="TagF_C"/>
</dbReference>
<reference evidence="2 3" key="1">
    <citation type="submission" date="2023-04" db="EMBL/GenBank/DDBJ databases">
        <authorList>
            <person name="Otstavnykh N."/>
            <person name="Seitkalieva A."/>
            <person name="Bystritskaya E."/>
        </authorList>
    </citation>
    <scope>NUCLEOTIDE SEQUENCE [LARGE SCALE GENOMIC DNA]</scope>
    <source>
        <strain evidence="2 3">NRIC 0815</strain>
    </source>
</reference>
<dbReference type="Pfam" id="PF05159">
    <property type="entry name" value="Capsule_synth"/>
    <property type="match status" value="1"/>
</dbReference>
<dbReference type="InterPro" id="IPR029044">
    <property type="entry name" value="Nucleotide-diphossugar_trans"/>
</dbReference>
<name>A0ABT6UT04_9GAMM</name>
<accession>A0ABT6UT04</accession>
<reference evidence="3" key="2">
    <citation type="submission" date="2023-07" db="EMBL/GenBank/DDBJ databases">
        <title>Genome-based characterization of strain KMM 296 and proposal for reclassification of Cobetia litoralis and Cobetia pacifica, and emended description of the species Cobetia amphilecti and Cobetia marina.</title>
        <authorList>
            <person name="Balabanova L."/>
            <person name="Nedashkovskaya O."/>
        </authorList>
    </citation>
    <scope>NUCLEOTIDE SEQUENCE [LARGE SCALE GENOMIC DNA]</scope>
    <source>
        <strain evidence="3">NRIC 0815</strain>
    </source>
</reference>
<evidence type="ECO:0000313" key="2">
    <source>
        <dbReference type="EMBL" id="MDI5885847.1"/>
    </source>
</evidence>
<evidence type="ECO:0000259" key="1">
    <source>
        <dbReference type="Pfam" id="PF10111"/>
    </source>
</evidence>
<dbReference type="RefSeq" id="WP_284727462.1">
    <property type="nucleotide sequence ID" value="NZ_JASCSA010000017.1"/>
</dbReference>
<proteinExistence type="predicted"/>
<keyword evidence="3" id="KW-1185">Reference proteome</keyword>
<dbReference type="Gene3D" id="3.90.550.10">
    <property type="entry name" value="Spore Coat Polysaccharide Biosynthesis Protein SpsA, Chain A"/>
    <property type="match status" value="1"/>
</dbReference>
<dbReference type="InterPro" id="IPR019290">
    <property type="entry name" value="GlycosylTrfase-like_prok"/>
</dbReference>
<dbReference type="Pfam" id="PF10111">
    <property type="entry name" value="Glyco_tranf_2_2"/>
    <property type="match status" value="1"/>
</dbReference>
<dbReference type="EC" id="2.4.-.-" evidence="2"/>
<organism evidence="2 3">
    <name type="scientific">Cobetia amphilecti</name>
    <dbReference type="NCBI Taxonomy" id="1055104"/>
    <lineage>
        <taxon>Bacteria</taxon>
        <taxon>Pseudomonadati</taxon>
        <taxon>Pseudomonadota</taxon>
        <taxon>Gammaproteobacteria</taxon>
        <taxon>Oceanospirillales</taxon>
        <taxon>Halomonadaceae</taxon>
        <taxon>Cobetia</taxon>
    </lineage>
</organism>
<dbReference type="InterPro" id="IPR007833">
    <property type="entry name" value="Capsule_polysaccharide_synth"/>
</dbReference>
<keyword evidence="2" id="KW-0328">Glycosyltransferase</keyword>
<dbReference type="EMBL" id="JASCSA010000017">
    <property type="protein sequence ID" value="MDI5885847.1"/>
    <property type="molecule type" value="Genomic_DNA"/>
</dbReference>
<evidence type="ECO:0000313" key="3">
    <source>
        <dbReference type="Proteomes" id="UP001229025"/>
    </source>
</evidence>
<feature type="domain" description="Glycosyltransferase 2-like prokaryotic type" evidence="1">
    <location>
        <begin position="1"/>
        <end position="273"/>
    </location>
</feature>